<feature type="compositionally biased region" description="Polar residues" evidence="1">
    <location>
        <begin position="353"/>
        <end position="367"/>
    </location>
</feature>
<proteinExistence type="predicted"/>
<evidence type="ECO:0000313" key="4">
    <source>
        <dbReference type="EMBL" id="PXY85728.1"/>
    </source>
</evidence>
<evidence type="ECO:0000256" key="1">
    <source>
        <dbReference type="SAM" id="MobiDB-lite"/>
    </source>
</evidence>
<dbReference type="InterPro" id="IPR052047">
    <property type="entry name" value="GH94_Enzymes"/>
</dbReference>
<protein>
    <recommendedName>
        <fullName evidence="6">Cellobiose phosphorylase</fullName>
    </recommendedName>
</protein>
<dbReference type="PANTHER" id="PTHR37469:SF2">
    <property type="entry name" value="CELLOBIONIC ACID PHOSPHORYLASE"/>
    <property type="match status" value="1"/>
</dbReference>
<feature type="region of interest" description="Disordered" evidence="1">
    <location>
        <begin position="1"/>
        <end position="36"/>
    </location>
</feature>
<dbReference type="OrthoDB" id="9769991at2"/>
<gene>
    <name evidence="4" type="ORF">DKK75_00700</name>
</gene>
<organism evidence="4 5">
    <name type="scientific">Bifidobacterium asteroides</name>
    <dbReference type="NCBI Taxonomy" id="1684"/>
    <lineage>
        <taxon>Bacteria</taxon>
        <taxon>Bacillati</taxon>
        <taxon>Actinomycetota</taxon>
        <taxon>Actinomycetes</taxon>
        <taxon>Bifidobacteriales</taxon>
        <taxon>Bifidobacteriaceae</taxon>
        <taxon>Bifidobacterium</taxon>
    </lineage>
</organism>
<name>A0A318MCM6_9BIFI</name>
<dbReference type="InterPro" id="IPR012341">
    <property type="entry name" value="6hp_glycosidase-like_sf"/>
</dbReference>
<feature type="domain" description="Glycoside phosphorylase super sandwich" evidence="2">
    <location>
        <begin position="406"/>
        <end position="552"/>
    </location>
</feature>
<dbReference type="PANTHER" id="PTHR37469">
    <property type="entry name" value="CELLOBIONIC ACID PHOSPHORYLASE-RELATED"/>
    <property type="match status" value="1"/>
</dbReference>
<feature type="compositionally biased region" description="Basic and acidic residues" evidence="1">
    <location>
        <begin position="1"/>
        <end position="20"/>
    </location>
</feature>
<dbReference type="Gene3D" id="1.50.10.10">
    <property type="match status" value="1"/>
</dbReference>
<dbReference type="InterPro" id="IPR053831">
    <property type="entry name" value="SOGP_N"/>
</dbReference>
<dbReference type="Pfam" id="PF21250">
    <property type="entry name" value="SOGP_2nd"/>
    <property type="match status" value="1"/>
</dbReference>
<dbReference type="SUPFAM" id="SSF48208">
    <property type="entry name" value="Six-hairpin glycosidases"/>
    <property type="match status" value="1"/>
</dbReference>
<dbReference type="Proteomes" id="UP000247744">
    <property type="component" value="Unassembled WGS sequence"/>
</dbReference>
<dbReference type="EMBL" id="QGLL01000001">
    <property type="protein sequence ID" value="PXY85728.1"/>
    <property type="molecule type" value="Genomic_DNA"/>
</dbReference>
<dbReference type="Pfam" id="PF21958">
    <property type="entry name" value="SOGP_N"/>
    <property type="match status" value="1"/>
</dbReference>
<evidence type="ECO:0000313" key="5">
    <source>
        <dbReference type="Proteomes" id="UP000247744"/>
    </source>
</evidence>
<feature type="region of interest" description="Disordered" evidence="1">
    <location>
        <begin position="332"/>
        <end position="367"/>
    </location>
</feature>
<evidence type="ECO:0008006" key="6">
    <source>
        <dbReference type="Google" id="ProtNLM"/>
    </source>
</evidence>
<evidence type="ECO:0000259" key="3">
    <source>
        <dbReference type="Pfam" id="PF21958"/>
    </source>
</evidence>
<dbReference type="GO" id="GO:0005975">
    <property type="term" value="P:carbohydrate metabolic process"/>
    <property type="evidence" value="ECO:0007669"/>
    <property type="project" value="InterPro"/>
</dbReference>
<dbReference type="InterPro" id="IPR048771">
    <property type="entry name" value="SOGP_2nd"/>
</dbReference>
<accession>A0A318MCM6</accession>
<reference evidence="4 5" key="1">
    <citation type="submission" date="2018-05" db="EMBL/GenBank/DDBJ databases">
        <title>Reference genomes for bee gut microbiota database.</title>
        <authorList>
            <person name="Ellegaard K.M."/>
        </authorList>
    </citation>
    <scope>NUCLEOTIDE SEQUENCE [LARGE SCALE GENOMIC DNA]</scope>
    <source>
        <strain evidence="4 5">ESL0200</strain>
    </source>
</reference>
<dbReference type="AlphaFoldDB" id="A0A318MCM6"/>
<dbReference type="InterPro" id="IPR008928">
    <property type="entry name" value="6-hairpin_glycosidase_sf"/>
</dbReference>
<dbReference type="RefSeq" id="WP_110451553.1">
    <property type="nucleotide sequence ID" value="NZ_QGLL01000001.1"/>
</dbReference>
<evidence type="ECO:0000259" key="2">
    <source>
        <dbReference type="Pfam" id="PF21250"/>
    </source>
</evidence>
<comment type="caution">
    <text evidence="4">The sequence shown here is derived from an EMBL/GenBank/DDBJ whole genome shotgun (WGS) entry which is preliminary data.</text>
</comment>
<sequence length="1250" mass="134985">MKAEKMNTDTPRSKSPDHGAGDGQGDGGRISQPKGMTVERGDFSASFNLNGDLTLINAGGIQVTQFRPGIHDRPLAGLWLRRHREGRIDSIQLTGSGSRACFDPAAGSPLWEGRDLGVRWRVRLLPSALSPALSRALPSGGESGGAGRGASWTWEVSVTIDQSDSTAVSERQEWEHAILPDDLWDLVSAQDLALVEPSMAAGAESYISQYIAYHVQDVPNFGSVLSARQTMGCAPRLPLYVTGISQGCRAFMTDGYDFYGLGARLDGQPAALSDADWDRGSIDQYEFAMACLLSPRAPLTREGLTWQVWNTALSDYRGDLGKACAACAEASEESRSDDDQDWGVANENEADGSPSTGAHDFSSTSPVASQAESATSLLISSALLNGDPLPEGEFSQLGGGPILQPEADQTGHLLSYFGDDACHVVSARKELEVVRSHGQILLSGNPDTDPSQPTMAVTTYAGGVFASQLVLGNTNMNQLISVQKTGLGLLRSRGVRILVQVDGTWRLLGVPSAYIMDLGGSRWVYRLGDRTLTVSTIAHLGRAAIDIRLEADGPIRALLTISLEDPSAWLRKFAHADATQGMGGSVSFAPAPGSPAAERCPGLRYVISSSDGRTGDDSPLFDPGAGVHISDPAMVTFLSDGGRALSVTIAGSMDGGASEENTPDATFAGSERKLLHAHYLAMTSFMQGLHVAGEGRFAEFNDLLPWLVQNALVHFLSPHGLEQYGGAAWGTRDVCQGPLELALTFGHTELARTILLKVFAHQNPDGSLPQWFMFDQYADLYQHDSHGDIPVWPLLALAEYVEAGGRPDLLDEPVAFWRDDIARPSASVGPAEAASPVNHRGPSPSLPTVADHLARTLDYIQSHRVPGTDLFCYGEGDWDDTLQPAQESMKRQMASTWTIALLYQACCGLQPLLDAAGRTDLASRFAGEAARIKADFADNFIFQGILAGYVNFVNGQPRPVIHPSDTRTGIRYRLIPMTRSIIAGLLTPDQEADHERIIEGDLHYPDGVRLMDRPASFHDGVTRVFKRAEQAANVGREIGLMYTHAHVRYAEALGLLGRTRLGQELLRISPVGQFRRLPTSEPRQRNCYFASSDADFPDRYTAASQWSRLKEGAENPVGVRGGWRIYSSGPGIYCRQVVQHLFGLQLHDGRVVFDPVLSQEDDGLEVTMTLLGRPRTIRYHVAGGPVAGPEDTGSESAGPDRLRVEADGRRLEGRILDLPYRKGGLDVAQDQLAGAVHIDIFLTVDGQTVR</sequence>
<feature type="domain" description="SOGP N-terminal" evidence="3">
    <location>
        <begin position="47"/>
        <end position="300"/>
    </location>
</feature>